<evidence type="ECO:0000313" key="4">
    <source>
        <dbReference type="EMBL" id="WNM61308.1"/>
    </source>
</evidence>
<organism evidence="4 5">
    <name type="scientific">Candidatus Nitrospira neomarina</name>
    <dbReference type="NCBI Taxonomy" id="3020899"/>
    <lineage>
        <taxon>Bacteria</taxon>
        <taxon>Pseudomonadati</taxon>
        <taxon>Nitrospirota</taxon>
        <taxon>Nitrospiria</taxon>
        <taxon>Nitrospirales</taxon>
        <taxon>Nitrospiraceae</taxon>
        <taxon>Nitrospira</taxon>
    </lineage>
</organism>
<keyword evidence="2" id="KW-0812">Transmembrane</keyword>
<dbReference type="InterPro" id="IPR001763">
    <property type="entry name" value="Rhodanese-like_dom"/>
</dbReference>
<dbReference type="PROSITE" id="PS50206">
    <property type="entry name" value="RHODANESE_3"/>
    <property type="match status" value="1"/>
</dbReference>
<dbReference type="KEGG" id="nneo:PQG83_16345"/>
<feature type="domain" description="Rhodanese" evidence="3">
    <location>
        <begin position="24"/>
        <end position="115"/>
    </location>
</feature>
<protein>
    <submittedName>
        <fullName evidence="4">Rhodanese-like domain-containing protein</fullName>
    </submittedName>
</protein>
<dbReference type="Gene3D" id="3.40.250.10">
    <property type="entry name" value="Rhodanese-like domain"/>
    <property type="match status" value="1"/>
</dbReference>
<keyword evidence="5" id="KW-1185">Reference proteome</keyword>
<dbReference type="Pfam" id="PF00581">
    <property type="entry name" value="Rhodanese"/>
    <property type="match status" value="1"/>
</dbReference>
<evidence type="ECO:0000256" key="1">
    <source>
        <dbReference type="SAM" id="MobiDB-lite"/>
    </source>
</evidence>
<reference evidence="4 5" key="1">
    <citation type="submission" date="2023-01" db="EMBL/GenBank/DDBJ databases">
        <title>Cultivation and genomic characterization of new, ubiquitous marine nitrite-oxidizing bacteria from the Nitrospirales.</title>
        <authorList>
            <person name="Mueller A.J."/>
            <person name="Daebeler A."/>
            <person name="Herbold C.W."/>
            <person name="Kirkegaard R.H."/>
            <person name="Daims H."/>
        </authorList>
    </citation>
    <scope>NUCLEOTIDE SEQUENCE [LARGE SCALE GENOMIC DNA]</scope>
    <source>
        <strain evidence="4 5">DK</strain>
    </source>
</reference>
<evidence type="ECO:0000256" key="2">
    <source>
        <dbReference type="SAM" id="Phobius"/>
    </source>
</evidence>
<feature type="transmembrane region" description="Helical" evidence="2">
    <location>
        <begin position="154"/>
        <end position="174"/>
    </location>
</feature>
<dbReference type="InterPro" id="IPR050229">
    <property type="entry name" value="GlpE_sulfurtransferase"/>
</dbReference>
<name>A0AA96GLH7_9BACT</name>
<evidence type="ECO:0000313" key="5">
    <source>
        <dbReference type="Proteomes" id="UP001302494"/>
    </source>
</evidence>
<dbReference type="SMART" id="SM00450">
    <property type="entry name" value="RHOD"/>
    <property type="match status" value="1"/>
</dbReference>
<keyword evidence="2" id="KW-0472">Membrane</keyword>
<dbReference type="PANTHER" id="PTHR43031:SF1">
    <property type="entry name" value="PYRIDINE NUCLEOTIDE-DISULPHIDE OXIDOREDUCTASE"/>
    <property type="match status" value="1"/>
</dbReference>
<dbReference type="InterPro" id="IPR036873">
    <property type="entry name" value="Rhodanese-like_dom_sf"/>
</dbReference>
<keyword evidence="2" id="KW-1133">Transmembrane helix</keyword>
<accession>A0AA96GLH7</accession>
<dbReference type="PANTHER" id="PTHR43031">
    <property type="entry name" value="FAD-DEPENDENT OXIDOREDUCTASE"/>
    <property type="match status" value="1"/>
</dbReference>
<proteinExistence type="predicted"/>
<dbReference type="CDD" id="cd00158">
    <property type="entry name" value="RHOD"/>
    <property type="match status" value="1"/>
</dbReference>
<dbReference type="AlphaFoldDB" id="A0AA96GLH7"/>
<dbReference type="Proteomes" id="UP001302494">
    <property type="component" value="Chromosome"/>
</dbReference>
<dbReference type="Gene3D" id="6.10.140.1340">
    <property type="match status" value="1"/>
</dbReference>
<sequence>MKTLAIDQEAKSGTRQNNQLSPPSLKDPLYIDVRTPQEFEGVHISGARNIPLPDLHRYVSELKTLSREHRILLICRTQNRVKIAYEYLINQGLTNCGILEGGITAWVNQGKPVVRGQQRISLEGQVRAIAGVLILVGVGLGLTVHSGFLLLPTLVGVGLLHAGLTDSCLMGMLLSKLPYNRIRK</sequence>
<feature type="compositionally biased region" description="Polar residues" evidence="1">
    <location>
        <begin position="11"/>
        <end position="22"/>
    </location>
</feature>
<dbReference type="SUPFAM" id="SSF52821">
    <property type="entry name" value="Rhodanese/Cell cycle control phosphatase"/>
    <property type="match status" value="1"/>
</dbReference>
<dbReference type="EMBL" id="CP116968">
    <property type="protein sequence ID" value="WNM61308.1"/>
    <property type="molecule type" value="Genomic_DNA"/>
</dbReference>
<dbReference type="RefSeq" id="WP_312743274.1">
    <property type="nucleotide sequence ID" value="NZ_CP116968.1"/>
</dbReference>
<feature type="transmembrane region" description="Helical" evidence="2">
    <location>
        <begin position="128"/>
        <end position="148"/>
    </location>
</feature>
<gene>
    <name evidence="4" type="ORF">PQG83_16345</name>
</gene>
<evidence type="ECO:0000259" key="3">
    <source>
        <dbReference type="PROSITE" id="PS50206"/>
    </source>
</evidence>
<feature type="region of interest" description="Disordered" evidence="1">
    <location>
        <begin position="1"/>
        <end position="27"/>
    </location>
</feature>